<gene>
    <name evidence="1" type="ORF">MBJ925_LOCUS2710</name>
    <name evidence="2" type="ORF">SMN809_LOCUS73195</name>
</gene>
<comment type="caution">
    <text evidence="1">The sequence shown here is derived from an EMBL/GenBank/DDBJ whole genome shotgun (WGS) entry which is preliminary data.</text>
</comment>
<evidence type="ECO:0000313" key="3">
    <source>
        <dbReference type="Proteomes" id="UP000663824"/>
    </source>
</evidence>
<evidence type="ECO:0000313" key="1">
    <source>
        <dbReference type="EMBL" id="CAF1923200.1"/>
    </source>
</evidence>
<proteinExistence type="predicted"/>
<dbReference type="AlphaFoldDB" id="A0A816KJR4"/>
<accession>A0A816KJR4</accession>
<evidence type="ECO:0000313" key="2">
    <source>
        <dbReference type="EMBL" id="CAF5193792.1"/>
    </source>
</evidence>
<dbReference type="Proteomes" id="UP000663824">
    <property type="component" value="Unassembled WGS sequence"/>
</dbReference>
<sequence>MLREYGIKCKVCCEIWHGYVLFFDEDLSPFTMDTILPDAAFICRKYLCCEIWHGYVLFFDEDLSPFTMDTILPDAAFICRKYRNIDINVNNLFVEKDYTCALGLRSNLAHKEIDNLCVLGTIVENIKKNKCFVLLREFDIKDRTEKWSSVTGQR</sequence>
<dbReference type="EMBL" id="CAJNRE010000169">
    <property type="protein sequence ID" value="CAF1923200.1"/>
    <property type="molecule type" value="Genomic_DNA"/>
</dbReference>
<dbReference type="EMBL" id="CAJOBI010327383">
    <property type="protein sequence ID" value="CAF5193792.1"/>
    <property type="molecule type" value="Genomic_DNA"/>
</dbReference>
<dbReference type="Proteomes" id="UP000676336">
    <property type="component" value="Unassembled WGS sequence"/>
</dbReference>
<reference evidence="1" key="1">
    <citation type="submission" date="2021-02" db="EMBL/GenBank/DDBJ databases">
        <authorList>
            <person name="Nowell W R."/>
        </authorList>
    </citation>
    <scope>NUCLEOTIDE SEQUENCE</scope>
</reference>
<name>A0A816KJR4_9BILA</name>
<organism evidence="1 3">
    <name type="scientific">Rotaria magnacalcarata</name>
    <dbReference type="NCBI Taxonomy" id="392030"/>
    <lineage>
        <taxon>Eukaryota</taxon>
        <taxon>Metazoa</taxon>
        <taxon>Spiralia</taxon>
        <taxon>Gnathifera</taxon>
        <taxon>Rotifera</taxon>
        <taxon>Eurotatoria</taxon>
        <taxon>Bdelloidea</taxon>
        <taxon>Philodinida</taxon>
        <taxon>Philodinidae</taxon>
        <taxon>Rotaria</taxon>
    </lineage>
</organism>
<protein>
    <submittedName>
        <fullName evidence="1">Uncharacterized protein</fullName>
    </submittedName>
</protein>